<dbReference type="AlphaFoldDB" id="A0A433Q1P7"/>
<protein>
    <submittedName>
        <fullName evidence="2">Uncharacterized protein</fullName>
    </submittedName>
</protein>
<dbReference type="EMBL" id="RBNJ01019217">
    <property type="protein sequence ID" value="RUS23604.1"/>
    <property type="molecule type" value="Genomic_DNA"/>
</dbReference>
<comment type="caution">
    <text evidence="2">The sequence shown here is derived from an EMBL/GenBank/DDBJ whole genome shotgun (WGS) entry which is preliminary data.</text>
</comment>
<gene>
    <name evidence="2" type="ORF">BC938DRAFT_474890</name>
</gene>
<name>A0A433Q1P7_9FUNG</name>
<feature type="signal peptide" evidence="1">
    <location>
        <begin position="1"/>
        <end position="23"/>
    </location>
</feature>
<accession>A0A433Q1P7</accession>
<organism evidence="2 3">
    <name type="scientific">Jimgerdemannia flammicorona</name>
    <dbReference type="NCBI Taxonomy" id="994334"/>
    <lineage>
        <taxon>Eukaryota</taxon>
        <taxon>Fungi</taxon>
        <taxon>Fungi incertae sedis</taxon>
        <taxon>Mucoromycota</taxon>
        <taxon>Mucoromycotina</taxon>
        <taxon>Endogonomycetes</taxon>
        <taxon>Endogonales</taxon>
        <taxon>Endogonaceae</taxon>
        <taxon>Jimgerdemannia</taxon>
    </lineage>
</organism>
<evidence type="ECO:0000313" key="3">
    <source>
        <dbReference type="Proteomes" id="UP000274822"/>
    </source>
</evidence>
<evidence type="ECO:0000256" key="1">
    <source>
        <dbReference type="SAM" id="SignalP"/>
    </source>
</evidence>
<dbReference type="Proteomes" id="UP000274822">
    <property type="component" value="Unassembled WGS sequence"/>
</dbReference>
<sequence length="482" mass="54481">MFHSTTSTDKRSFFAILLRMVLDLDCGTCTILSGTGLRIDDLKLDAGSAVASGKKIQPDDFICITDGFDNINNMKLFIERFMGTLSERQANTIFQYIRGRRRFVITYMERAFDESNKTDDMDVLVEAWRDKAANEIVDDLAQKIAQISKRNFWADMEETIIDCHFFSGRSIVDSVDTAFAVEVGFARLDKIKQSSQGIIVVAGISEPLAIMAYLRYAQTYKTVAQKILKMIGKNQWDPSHLGKLFERYLLEPLSKLFDGKKGELCNHPLFSPCIGNGSSHLVELFSNRIEIERRLTGLWNADCPNLCATGDLIAYLNNPKLPFILPEKFAGPDIAFVINVYIDGDYDNPVRIPVFVQAKLRPYVDFNEAIRTVSPRTFFDNTQYNSFAEKRKTVIKCIADKFGRAAELGVGSIGMLIAYPCEFRGHSSRYDAANKELILVVDAANAGEFFESKTIDVLRTVKVKASLEKQRTLDDWTNYVHK</sequence>
<reference evidence="2 3" key="1">
    <citation type="journal article" date="2018" name="New Phytol.">
        <title>Phylogenomics of Endogonaceae and evolution of mycorrhizas within Mucoromycota.</title>
        <authorList>
            <person name="Chang Y."/>
            <person name="Desiro A."/>
            <person name="Na H."/>
            <person name="Sandor L."/>
            <person name="Lipzen A."/>
            <person name="Clum A."/>
            <person name="Barry K."/>
            <person name="Grigoriev I.V."/>
            <person name="Martin F.M."/>
            <person name="Stajich J.E."/>
            <person name="Smith M.E."/>
            <person name="Bonito G."/>
            <person name="Spatafora J.W."/>
        </authorList>
    </citation>
    <scope>NUCLEOTIDE SEQUENCE [LARGE SCALE GENOMIC DNA]</scope>
    <source>
        <strain evidence="2 3">AD002</strain>
    </source>
</reference>
<proteinExistence type="predicted"/>
<keyword evidence="3" id="KW-1185">Reference proteome</keyword>
<keyword evidence="1" id="KW-0732">Signal</keyword>
<evidence type="ECO:0000313" key="2">
    <source>
        <dbReference type="EMBL" id="RUS23604.1"/>
    </source>
</evidence>
<feature type="chain" id="PRO_5019440137" evidence="1">
    <location>
        <begin position="24"/>
        <end position="482"/>
    </location>
</feature>